<dbReference type="NCBIfam" id="TIGR01764">
    <property type="entry name" value="excise"/>
    <property type="match status" value="1"/>
</dbReference>
<dbReference type="Gene3D" id="3.40.190.10">
    <property type="entry name" value="Periplasmic binding protein-like II"/>
    <property type="match status" value="1"/>
</dbReference>
<feature type="domain" description="PBP" evidence="1">
    <location>
        <begin position="91"/>
        <end position="270"/>
    </location>
</feature>
<dbReference type="InterPro" id="IPR041657">
    <property type="entry name" value="HTH_17"/>
</dbReference>
<dbReference type="EMBL" id="PVUF01000013">
    <property type="protein sequence ID" value="PRZ45795.1"/>
    <property type="molecule type" value="Genomic_DNA"/>
</dbReference>
<feature type="domain" description="Helix-turn-helix" evidence="2">
    <location>
        <begin position="11"/>
        <end position="60"/>
    </location>
</feature>
<dbReference type="InterPro" id="IPR010093">
    <property type="entry name" value="SinI_DNA-bd"/>
</dbReference>
<dbReference type="GO" id="GO:0003677">
    <property type="term" value="F:DNA binding"/>
    <property type="evidence" value="ECO:0007669"/>
    <property type="project" value="InterPro"/>
</dbReference>
<protein>
    <submittedName>
        <fullName evidence="3">Excisionase family DNA binding protein</fullName>
    </submittedName>
</protein>
<dbReference type="SUPFAM" id="SSF53850">
    <property type="entry name" value="Periplasmic binding protein-like II"/>
    <property type="match status" value="1"/>
</dbReference>
<dbReference type="Pfam" id="PF12727">
    <property type="entry name" value="PBP_like"/>
    <property type="match status" value="1"/>
</dbReference>
<organism evidence="3 4">
    <name type="scientific">Tritonibacter scottomollicae</name>
    <name type="common">Epibacterium scottomollicae</name>
    <dbReference type="NCBI Taxonomy" id="483013"/>
    <lineage>
        <taxon>Bacteria</taxon>
        <taxon>Pseudomonadati</taxon>
        <taxon>Pseudomonadota</taxon>
        <taxon>Alphaproteobacteria</taxon>
        <taxon>Rhodobacterales</taxon>
        <taxon>Paracoccaceae</taxon>
        <taxon>Tritonibacter</taxon>
    </lineage>
</organism>
<evidence type="ECO:0000259" key="2">
    <source>
        <dbReference type="Pfam" id="PF12728"/>
    </source>
</evidence>
<comment type="caution">
    <text evidence="3">The sequence shown here is derived from an EMBL/GenBank/DDBJ whole genome shotgun (WGS) entry which is preliminary data.</text>
</comment>
<dbReference type="AlphaFoldDB" id="A0A2T1AB22"/>
<dbReference type="InterPro" id="IPR024370">
    <property type="entry name" value="PBP_domain"/>
</dbReference>
<reference evidence="3 4" key="1">
    <citation type="submission" date="2018-03" db="EMBL/GenBank/DDBJ databases">
        <title>Genomic Encyclopedia of Archaeal and Bacterial Type Strains, Phase II (KMG-II): from individual species to whole genera.</title>
        <authorList>
            <person name="Goeker M."/>
        </authorList>
    </citation>
    <scope>NUCLEOTIDE SEQUENCE [LARGE SCALE GENOMIC DNA]</scope>
    <source>
        <strain evidence="3 4">DSM 25328</strain>
    </source>
</reference>
<sequence length="297" mass="32785">MTDIDFPDHEYLTVPELAELLRLKERKIYDLAASGHVPCSRATGKLLFPAAEIRSWIEQAKSGGAAPQPQVDRPQILLGSHDPLLDWAVRQSRSGLASYFDGSMDGLERFAKGDGIAAGLHLRDSKSGVWNIPAVQRVAKGQTCVLIRFASRQRGLVHREDQSDLTSLVDIKGLRLAPRQPGSGTDRLFRDLAAEVHLDLAELTLTEVARSEDEAVESVRRGAADVTFGLEAMAQSYGLRFTPLVQEEFALLVDRKAWFEPPFQTFLTFCRTDTFAQRATSMGGYDVSDLGAVLWNA</sequence>
<evidence type="ECO:0000313" key="3">
    <source>
        <dbReference type="EMBL" id="PRZ45795.1"/>
    </source>
</evidence>
<dbReference type="Pfam" id="PF12728">
    <property type="entry name" value="HTH_17"/>
    <property type="match status" value="1"/>
</dbReference>
<dbReference type="Proteomes" id="UP000237718">
    <property type="component" value="Unassembled WGS sequence"/>
</dbReference>
<evidence type="ECO:0000313" key="4">
    <source>
        <dbReference type="Proteomes" id="UP000237718"/>
    </source>
</evidence>
<dbReference type="PANTHER" id="PTHR38431">
    <property type="entry name" value="BLL2305 PROTEIN"/>
    <property type="match status" value="1"/>
</dbReference>
<gene>
    <name evidence="3" type="ORF">CLV89_11392</name>
</gene>
<name>A0A2T1AB22_TRISK</name>
<evidence type="ECO:0000259" key="1">
    <source>
        <dbReference type="Pfam" id="PF12727"/>
    </source>
</evidence>
<dbReference type="RefSeq" id="WP_106164952.1">
    <property type="nucleotide sequence ID" value="NZ_PVUF01000013.1"/>
</dbReference>
<proteinExistence type="predicted"/>
<dbReference type="PANTHER" id="PTHR38431:SF1">
    <property type="entry name" value="BLL2305 PROTEIN"/>
    <property type="match status" value="1"/>
</dbReference>
<dbReference type="OrthoDB" id="9805928at2"/>
<accession>A0A2T1AB22</accession>